<name>A0ACC7PBS1_9BACL</name>
<reference evidence="1" key="1">
    <citation type="submission" date="2024-12" db="EMBL/GenBank/DDBJ databases">
        <authorList>
            <person name="Wu N."/>
        </authorList>
    </citation>
    <scope>NUCLEOTIDE SEQUENCE</scope>
    <source>
        <strain evidence="1">P15</strain>
    </source>
</reference>
<proteinExistence type="predicted"/>
<keyword evidence="2" id="KW-1185">Reference proteome</keyword>
<protein>
    <submittedName>
        <fullName evidence="1">PqqD family protein</fullName>
    </submittedName>
</protein>
<dbReference type="EMBL" id="JBJURJ010000022">
    <property type="protein sequence ID" value="MFM9331812.1"/>
    <property type="molecule type" value="Genomic_DNA"/>
</dbReference>
<sequence length="88" mass="9810">MATFIRATDSEAVELDQEWIILHPDQFTVTKINEVGGVCWGLLKEPQTVSSLAGHIATRYEIDSKEAEGDIEAFLLHMQEIGMIRHAG</sequence>
<comment type="caution">
    <text evidence="1">The sequence shown here is derived from an EMBL/GenBank/DDBJ whole genome shotgun (WGS) entry which is preliminary data.</text>
</comment>
<accession>A0ACC7PBS1</accession>
<evidence type="ECO:0000313" key="1">
    <source>
        <dbReference type="EMBL" id="MFM9331812.1"/>
    </source>
</evidence>
<organism evidence="1 2">
    <name type="scientific">Paenibacillus mesotrionivorans</name>
    <dbReference type="NCBI Taxonomy" id="3160968"/>
    <lineage>
        <taxon>Bacteria</taxon>
        <taxon>Bacillati</taxon>
        <taxon>Bacillota</taxon>
        <taxon>Bacilli</taxon>
        <taxon>Bacillales</taxon>
        <taxon>Paenibacillaceae</taxon>
        <taxon>Paenibacillus</taxon>
    </lineage>
</organism>
<dbReference type="Proteomes" id="UP001631969">
    <property type="component" value="Unassembled WGS sequence"/>
</dbReference>
<gene>
    <name evidence="1" type="ORF">ACI1P1_26280</name>
</gene>
<evidence type="ECO:0000313" key="2">
    <source>
        <dbReference type="Proteomes" id="UP001631969"/>
    </source>
</evidence>